<protein>
    <submittedName>
        <fullName evidence="2">Acyl-CoA dehydrogenase</fullName>
    </submittedName>
</protein>
<evidence type="ECO:0000259" key="1">
    <source>
        <dbReference type="Pfam" id="PF01636"/>
    </source>
</evidence>
<dbReference type="InterPro" id="IPR041726">
    <property type="entry name" value="ACAD10_11_N"/>
</dbReference>
<evidence type="ECO:0000313" key="2">
    <source>
        <dbReference type="EMBL" id="GCL60971.1"/>
    </source>
</evidence>
<dbReference type="Gene3D" id="3.30.200.20">
    <property type="entry name" value="Phosphorylase Kinase, domain 1"/>
    <property type="match status" value="1"/>
</dbReference>
<dbReference type="Pfam" id="PF01636">
    <property type="entry name" value="APH"/>
    <property type="match status" value="1"/>
</dbReference>
<organism evidence="2 3">
    <name type="scientific">Pseudaquabacterium pictum</name>
    <dbReference type="NCBI Taxonomy" id="2315236"/>
    <lineage>
        <taxon>Bacteria</taxon>
        <taxon>Pseudomonadati</taxon>
        <taxon>Pseudomonadota</taxon>
        <taxon>Betaproteobacteria</taxon>
        <taxon>Burkholderiales</taxon>
        <taxon>Sphaerotilaceae</taxon>
        <taxon>Pseudaquabacterium</taxon>
    </lineage>
</organism>
<dbReference type="PANTHER" id="PTHR47829:SF1">
    <property type="entry name" value="HAD FAMILY PHOSPHATASE"/>
    <property type="match status" value="1"/>
</dbReference>
<evidence type="ECO:0000313" key="3">
    <source>
        <dbReference type="Proteomes" id="UP000301751"/>
    </source>
</evidence>
<dbReference type="OrthoDB" id="3806873at2"/>
<dbReference type="EMBL" id="BJCL01000001">
    <property type="protein sequence ID" value="GCL60971.1"/>
    <property type="molecule type" value="Genomic_DNA"/>
</dbReference>
<dbReference type="InterPro" id="IPR011009">
    <property type="entry name" value="Kinase-like_dom_sf"/>
</dbReference>
<dbReference type="SUPFAM" id="SSF56112">
    <property type="entry name" value="Protein kinase-like (PK-like)"/>
    <property type="match status" value="1"/>
</dbReference>
<dbReference type="Proteomes" id="UP000301751">
    <property type="component" value="Unassembled WGS sequence"/>
</dbReference>
<proteinExistence type="predicted"/>
<dbReference type="RefSeq" id="WP_137730762.1">
    <property type="nucleotide sequence ID" value="NZ_BJCL01000001.1"/>
</dbReference>
<name>A0A480AH64_9BURK</name>
<comment type="caution">
    <text evidence="2">The sequence shown here is derived from an EMBL/GenBank/DDBJ whole genome shotgun (WGS) entry which is preliminary data.</text>
</comment>
<sequence length="355" mass="38839">MSAPATPTADPVGYRREAVEAWLAAHVPALRQPLRWTRLEGGHSNLTYLLEDADGQRAVIRRPPMGDLLPKAHDMGREWALISALGPTPVPVPAALGFCDDPAVTGAHFYVMGHIDGHPLYNADDARRWAPPPLRMTLSHSFIDVLADLHAVDPDAVGLSDLGKKDAYIERQLKTWYRSWNASIEGAQLDDPRAHALQAYFLAHTPDQGPARVVHGDYGLHNTLVGADGRIAAVVDWEISTLGDPLADLAYALNQWAQPDDPPAVRGNPPTAQPGFASRAELADRYAARTGRDLSKLDFYIGFNRWKSACIVHGVYARYMEGKKSTDGVDMAGLKRGILQSLAQAEAAVERLERR</sequence>
<dbReference type="InterPro" id="IPR002575">
    <property type="entry name" value="Aminoglycoside_PTrfase"/>
</dbReference>
<accession>A0A480AH64</accession>
<dbReference type="CDD" id="cd05154">
    <property type="entry name" value="ACAD10_11_N-like"/>
    <property type="match status" value="1"/>
</dbReference>
<keyword evidence="3" id="KW-1185">Reference proteome</keyword>
<dbReference type="AlphaFoldDB" id="A0A480AH64"/>
<dbReference type="Gene3D" id="3.90.1200.10">
    <property type="match status" value="1"/>
</dbReference>
<dbReference type="PANTHER" id="PTHR47829">
    <property type="entry name" value="HYDROLASE, PUTATIVE (AFU_ORTHOLOGUE AFUA_1G12880)-RELATED"/>
    <property type="match status" value="1"/>
</dbReference>
<gene>
    <name evidence="2" type="ORF">AQPW35_00520</name>
</gene>
<dbReference type="InterPro" id="IPR052898">
    <property type="entry name" value="ACAD10-like"/>
</dbReference>
<reference evidence="3" key="1">
    <citation type="submission" date="2019-03" db="EMBL/GenBank/DDBJ databases">
        <title>Aquabacterium pictum sp.nov., the first bacteriochlorophyll a-containing freshwater bacterium in the genus Aquabacterium of the class Betaproteobacteria.</title>
        <authorList>
            <person name="Hirose S."/>
            <person name="Tank M."/>
            <person name="Hara E."/>
            <person name="Tamaki H."/>
            <person name="Takaichi S."/>
            <person name="Haruta S."/>
            <person name="Hanada S."/>
        </authorList>
    </citation>
    <scope>NUCLEOTIDE SEQUENCE [LARGE SCALE GENOMIC DNA]</scope>
    <source>
        <strain evidence="3">W35</strain>
    </source>
</reference>
<feature type="domain" description="Aminoglycoside phosphotransferase" evidence="1">
    <location>
        <begin position="36"/>
        <end position="280"/>
    </location>
</feature>